<evidence type="ECO:0008006" key="4">
    <source>
        <dbReference type="Google" id="ProtNLM"/>
    </source>
</evidence>
<feature type="region of interest" description="Disordered" evidence="1">
    <location>
        <begin position="214"/>
        <end position="237"/>
    </location>
</feature>
<proteinExistence type="predicted"/>
<protein>
    <recommendedName>
        <fullName evidence="4">BAH domain-containing protein</fullName>
    </recommendedName>
</protein>
<organism evidence="2 3">
    <name type="scientific">Hippocampus comes</name>
    <name type="common">Tiger tail seahorse</name>
    <dbReference type="NCBI Taxonomy" id="109280"/>
    <lineage>
        <taxon>Eukaryota</taxon>
        <taxon>Metazoa</taxon>
        <taxon>Chordata</taxon>
        <taxon>Craniata</taxon>
        <taxon>Vertebrata</taxon>
        <taxon>Euteleostomi</taxon>
        <taxon>Actinopterygii</taxon>
        <taxon>Neopterygii</taxon>
        <taxon>Teleostei</taxon>
        <taxon>Neoteleostei</taxon>
        <taxon>Acanthomorphata</taxon>
        <taxon>Syngnathiaria</taxon>
        <taxon>Syngnathiformes</taxon>
        <taxon>Syngnathoidei</taxon>
        <taxon>Syngnathidae</taxon>
        <taxon>Hippocampus</taxon>
    </lineage>
</organism>
<dbReference type="Ensembl" id="ENSHCOT00000024237.1">
    <property type="protein sequence ID" value="ENSHCOP00000016131.1"/>
    <property type="gene ID" value="ENSHCOG00000019861.1"/>
</dbReference>
<accession>A0A3Q2YDZ4</accession>
<name>A0A3Q2YDZ4_HIPCM</name>
<dbReference type="PANTHER" id="PTHR13964">
    <property type="entry name" value="RBP-RELATED"/>
    <property type="match status" value="1"/>
</dbReference>
<dbReference type="InterPro" id="IPR051232">
    <property type="entry name" value="ARID/SWI1_ChromRemod"/>
</dbReference>
<evidence type="ECO:0000313" key="3">
    <source>
        <dbReference type="Proteomes" id="UP000264820"/>
    </source>
</evidence>
<dbReference type="Gene3D" id="2.30.30.490">
    <property type="match status" value="1"/>
</dbReference>
<evidence type="ECO:0000313" key="2">
    <source>
        <dbReference type="Ensembl" id="ENSHCOP00000016131.1"/>
    </source>
</evidence>
<keyword evidence="3" id="KW-1185">Reference proteome</keyword>
<sequence>AEPSTWLGAPCCQRGSYAFYKSVGSKTRADGPVQVWRLGEFYFVRCGAEDPVCIAEVTLLWEDQMQRHLLASTRLYFLPEDTPKGRTGEHGEDEVLAVSRKMVMRVEDLVRWSCAEPPGWIGKPKAAPYGVAECKSVKVLSYPQYCRYRSLQRRIQDDARGPALQDVHLLALGGVRVTPSTRLMYCRDTFNHPTLESSVSFSWHFRCPSLSLRGRPRKRRGHDGRDTPTSGQSESWIEKMKSSCSWTSSSPLWSAKAHPSTKCPTSDSRRVSFGLTRPLFYSPEDISNRMLISLCPGAVSRPLPHVLGGQTSRRL</sequence>
<dbReference type="AlphaFoldDB" id="A0A3Q2YDZ4"/>
<reference evidence="2" key="1">
    <citation type="submission" date="2025-08" db="UniProtKB">
        <authorList>
            <consortium name="Ensembl"/>
        </authorList>
    </citation>
    <scope>IDENTIFICATION</scope>
</reference>
<evidence type="ECO:0000256" key="1">
    <source>
        <dbReference type="SAM" id="MobiDB-lite"/>
    </source>
</evidence>
<dbReference type="GO" id="GO:0000976">
    <property type="term" value="F:transcription cis-regulatory region binding"/>
    <property type="evidence" value="ECO:0007669"/>
    <property type="project" value="TreeGrafter"/>
</dbReference>
<dbReference type="STRING" id="109280.ENSHCOP00000016131"/>
<dbReference type="InterPro" id="IPR043151">
    <property type="entry name" value="BAH_sf"/>
</dbReference>
<dbReference type="GO" id="GO:0006357">
    <property type="term" value="P:regulation of transcription by RNA polymerase II"/>
    <property type="evidence" value="ECO:0007669"/>
    <property type="project" value="TreeGrafter"/>
</dbReference>
<dbReference type="PANTHER" id="PTHR13964:SF41">
    <property type="entry name" value="AT-RICH INTERACTIVE DOMAIN-CONTAINING PROTEIN 5B"/>
    <property type="match status" value="1"/>
</dbReference>
<dbReference type="GeneTree" id="ENSGT00940000163584"/>
<dbReference type="OMA" id="HEGTRSF"/>
<dbReference type="Proteomes" id="UP000264820">
    <property type="component" value="Unplaced"/>
</dbReference>
<reference evidence="2" key="2">
    <citation type="submission" date="2025-09" db="UniProtKB">
        <authorList>
            <consortium name="Ensembl"/>
        </authorList>
    </citation>
    <scope>IDENTIFICATION</scope>
</reference>
<dbReference type="GO" id="GO:0005634">
    <property type="term" value="C:nucleus"/>
    <property type="evidence" value="ECO:0007669"/>
    <property type="project" value="TreeGrafter"/>
</dbReference>